<dbReference type="Pfam" id="PF14905">
    <property type="entry name" value="OMP_b-brl_3"/>
    <property type="match status" value="1"/>
</dbReference>
<dbReference type="STRING" id="430522.BFS30_18385"/>
<evidence type="ECO:0000313" key="3">
    <source>
        <dbReference type="Proteomes" id="UP000183200"/>
    </source>
</evidence>
<keyword evidence="2" id="KW-0121">Carboxypeptidase</keyword>
<dbReference type="InterPro" id="IPR041700">
    <property type="entry name" value="OMP_b-brl_3"/>
</dbReference>
<sequence length="926" mass="103717">MLKKIFIYILFTLFSFTVLAQKASIKGIVVDTLEKKVLENSSVLLLRSTDSILVKTTRADKDGRFEWSNLAKGDYKLLVSYPKMADYIRNLRIAENTVLDLGNINMELKSKLLNEVVIAATKNAVRMRGDTLVFQADSFAVRTNANVQELLKRLPGFDIDKNGMIKAQGKEVKTVLVDGDEFFGDDPLLATKYLKANAVEEVQVYDRKSKTAELTGIDDGVKNKTINIKLKENAKNGYLSTLDANVGSDAFQDYGGMMGIFKNKLKTAIFGTYSTLDNESKINNSMRKLKGEEYDQIEVGDDGSSIMYSSGGDDDDDYYSSAGGLPSNLNLGAHFSDKFDNNKMGLKLNFKVFDNKNTNIKTSSAQELLPDGKRFFSRGRTEDHSKVNGENIRGTYNYHVDSLSTLKISFGLKKNRSYTESNTVNGSSNDAEQIISQNRQSNIGSGSADAFNGNINWSRKFRKKGRVLSIDIQPENQNNKGLERSLNHTEYFDADGNWNRSEDINLIKDNSGTQNSIGTRVSYAETLTKRWSLEAGYTFKTISSSSNRLVSDYVTGIKTKIDSLSNNFKFINFSNIGKMIFQYKAKNFSISSGLEATITTFELKDLDRGSNFQRKYLNLSPRTNLYYKLSNNTSLALNYNGFTQQPSIEQIQPVRQINNPLFQVIGNSLLRPSFTNNFGVSYNSFLMNSDQYISGYLNYGFTNNAIVNSEHVDEFNKRISSFTNLDGNNSLSGNMYYSKGFSKLHFRMGLDLSFYRSNNVAIINEVKNKTANTQYNVKGSFNYYTSKIDLSYSPSATIMYGKSSIGGINDGKSITHNHELSGTVQLPYRTEFNSTVSISLRPANSSFGQDLNVVIWNSYLATKVGKSDALELKLTVTDILNQKIGYNRFVGGNVISENTFSYIPRYVLFGVSWNLSGNFTKIPVNK</sequence>
<protein>
    <submittedName>
        <fullName evidence="2">Carboxypeptidase regulatory-like domain-containing protein</fullName>
    </submittedName>
</protein>
<name>A0A1G9PSU4_9SPHI</name>
<keyword evidence="2" id="KW-0645">Protease</keyword>
<dbReference type="OrthoDB" id="1086219at2"/>
<accession>A0A1G9PSU4</accession>
<keyword evidence="2" id="KW-0378">Hydrolase</keyword>
<dbReference type="Pfam" id="PF13620">
    <property type="entry name" value="CarboxypepD_reg"/>
    <property type="match status" value="1"/>
</dbReference>
<gene>
    <name evidence="2" type="ORF">SAMN05421820_102732</name>
</gene>
<evidence type="ECO:0000313" key="2">
    <source>
        <dbReference type="EMBL" id="SDM01195.1"/>
    </source>
</evidence>
<reference evidence="3" key="1">
    <citation type="submission" date="2016-10" db="EMBL/GenBank/DDBJ databases">
        <authorList>
            <person name="Varghese N."/>
            <person name="Submissions S."/>
        </authorList>
    </citation>
    <scope>NUCLEOTIDE SEQUENCE [LARGE SCALE GENOMIC DNA]</scope>
    <source>
        <strain evidence="3">DSM 19110</strain>
    </source>
</reference>
<dbReference type="SUPFAM" id="SSF56935">
    <property type="entry name" value="Porins"/>
    <property type="match status" value="1"/>
</dbReference>
<evidence type="ECO:0000259" key="1">
    <source>
        <dbReference type="Pfam" id="PF14905"/>
    </source>
</evidence>
<dbReference type="RefSeq" id="WP_074605558.1">
    <property type="nucleotide sequence ID" value="NZ_FNGY01000002.1"/>
</dbReference>
<dbReference type="AlphaFoldDB" id="A0A1G9PSU4"/>
<dbReference type="SUPFAM" id="SSF49478">
    <property type="entry name" value="Cna protein B-type domain"/>
    <property type="match status" value="1"/>
</dbReference>
<organism evidence="2 3">
    <name type="scientific">Pedobacter steynii</name>
    <dbReference type="NCBI Taxonomy" id="430522"/>
    <lineage>
        <taxon>Bacteria</taxon>
        <taxon>Pseudomonadati</taxon>
        <taxon>Bacteroidota</taxon>
        <taxon>Sphingobacteriia</taxon>
        <taxon>Sphingobacteriales</taxon>
        <taxon>Sphingobacteriaceae</taxon>
        <taxon>Pedobacter</taxon>
    </lineage>
</organism>
<proteinExistence type="predicted"/>
<dbReference type="EMBL" id="FNGY01000002">
    <property type="protein sequence ID" value="SDM01195.1"/>
    <property type="molecule type" value="Genomic_DNA"/>
</dbReference>
<dbReference type="Gene3D" id="2.60.40.1120">
    <property type="entry name" value="Carboxypeptidase-like, regulatory domain"/>
    <property type="match status" value="1"/>
</dbReference>
<keyword evidence="3" id="KW-1185">Reference proteome</keyword>
<dbReference type="GO" id="GO:0004180">
    <property type="term" value="F:carboxypeptidase activity"/>
    <property type="evidence" value="ECO:0007669"/>
    <property type="project" value="UniProtKB-KW"/>
</dbReference>
<feature type="domain" description="Outer membrane protein beta-barrel" evidence="1">
    <location>
        <begin position="459"/>
        <end position="913"/>
    </location>
</feature>
<dbReference type="Proteomes" id="UP000183200">
    <property type="component" value="Unassembled WGS sequence"/>
</dbReference>